<dbReference type="Gene3D" id="3.90.1750.20">
    <property type="entry name" value="Putative Large Serine Recombinase, Chain B, Domain 2"/>
    <property type="match status" value="1"/>
</dbReference>
<dbReference type="Pfam" id="PF07508">
    <property type="entry name" value="Recombinase"/>
    <property type="match status" value="1"/>
</dbReference>
<dbReference type="Proteomes" id="UP001215216">
    <property type="component" value="Chromosome"/>
</dbReference>
<feature type="domain" description="Recombinase" evidence="1">
    <location>
        <begin position="12"/>
        <end position="48"/>
    </location>
</feature>
<dbReference type="InterPro" id="IPR011109">
    <property type="entry name" value="DNA_bind_recombinase_dom"/>
</dbReference>
<evidence type="ECO:0000313" key="3">
    <source>
        <dbReference type="Proteomes" id="UP001215216"/>
    </source>
</evidence>
<organism evidence="2 3">
    <name type="scientific">Arcanobacterium canis</name>
    <dbReference type="NCBI Taxonomy" id="999183"/>
    <lineage>
        <taxon>Bacteria</taxon>
        <taxon>Bacillati</taxon>
        <taxon>Actinomycetota</taxon>
        <taxon>Actinomycetes</taxon>
        <taxon>Actinomycetales</taxon>
        <taxon>Actinomycetaceae</taxon>
        <taxon>Arcanobacterium</taxon>
    </lineage>
</organism>
<sequence length="137" mass="15677">MQKRFTAGFLTKKLVKNEGQAPQYYVEGNHEAIIDPEVWELVQHLMRTTPSSGRANRTFSCVVFCEYCGGLYGAKTWHSTSKYKRVVWKCNHRYEVEHPGKTPTITDEMLQGELEVITEKIAIAADGQISMEFKCEV</sequence>
<dbReference type="InterPro" id="IPR038109">
    <property type="entry name" value="DNA_bind_recomb_sf"/>
</dbReference>
<evidence type="ECO:0000313" key="2">
    <source>
        <dbReference type="EMBL" id="WFM83173.1"/>
    </source>
</evidence>
<accession>A0ABY8G044</accession>
<keyword evidence="3" id="KW-1185">Reference proteome</keyword>
<gene>
    <name evidence="2" type="ORF">P7079_07200</name>
</gene>
<dbReference type="EMBL" id="CP121208">
    <property type="protein sequence ID" value="WFM83173.1"/>
    <property type="molecule type" value="Genomic_DNA"/>
</dbReference>
<name>A0ABY8G044_9ACTO</name>
<proteinExistence type="predicted"/>
<evidence type="ECO:0000259" key="1">
    <source>
        <dbReference type="Pfam" id="PF07508"/>
    </source>
</evidence>
<dbReference type="RefSeq" id="WP_278012598.1">
    <property type="nucleotide sequence ID" value="NZ_CP121208.1"/>
</dbReference>
<protein>
    <submittedName>
        <fullName evidence="2">Recombinase family protein</fullName>
    </submittedName>
</protein>
<reference evidence="2 3" key="1">
    <citation type="submission" date="2023-03" db="EMBL/GenBank/DDBJ databases">
        <title>Complete genome of Arcanobacterium canis strain DSM 25104 isolated in 2010 from a canine otitis externa in Germany.</title>
        <authorList>
            <person name="Borowiak M."/>
            <person name="Kreitlow A."/>
            <person name="Malorny B."/>
            <person name="Laemmler C."/>
            <person name="Prenger-Berninghoff E."/>
            <person name="Ploetz M."/>
            <person name="Abdulmawjood A."/>
        </authorList>
    </citation>
    <scope>NUCLEOTIDE SEQUENCE [LARGE SCALE GENOMIC DNA]</scope>
    <source>
        <strain evidence="2 3">DSM 25104</strain>
    </source>
</reference>